<reference evidence="2 3" key="1">
    <citation type="submission" date="2020-10" db="EMBL/GenBank/DDBJ databases">
        <title>Connecting structure to function with the recovery of over 1000 high-quality activated sludge metagenome-assembled genomes encoding full-length rRNA genes using long-read sequencing.</title>
        <authorList>
            <person name="Singleton C.M."/>
            <person name="Petriglieri F."/>
            <person name="Kristensen J.M."/>
            <person name="Kirkegaard R.H."/>
            <person name="Michaelsen T.Y."/>
            <person name="Andersen M.H."/>
            <person name="Karst S.M."/>
            <person name="Dueholm M.S."/>
            <person name="Nielsen P.H."/>
            <person name="Albertsen M."/>
        </authorList>
    </citation>
    <scope>NUCLEOTIDE SEQUENCE [LARGE SCALE GENOMIC DNA]</scope>
    <source>
        <strain evidence="2">EsbW_18-Q3-R4-48_BATAC.285</strain>
    </source>
</reference>
<dbReference type="AlphaFoldDB" id="A0A935UFZ5"/>
<dbReference type="PROSITE" id="PS50885">
    <property type="entry name" value="HAMP"/>
    <property type="match status" value="1"/>
</dbReference>
<dbReference type="CDD" id="cd06225">
    <property type="entry name" value="HAMP"/>
    <property type="match status" value="1"/>
</dbReference>
<dbReference type="Pfam" id="PF00672">
    <property type="entry name" value="HAMP"/>
    <property type="match status" value="1"/>
</dbReference>
<accession>A0A935UFZ5</accession>
<name>A0A935UFZ5_9PROT</name>
<evidence type="ECO:0000259" key="1">
    <source>
        <dbReference type="PROSITE" id="PS50885"/>
    </source>
</evidence>
<dbReference type="GO" id="GO:0007165">
    <property type="term" value="P:signal transduction"/>
    <property type="evidence" value="ECO:0007669"/>
    <property type="project" value="InterPro"/>
</dbReference>
<dbReference type="SUPFAM" id="SSF158472">
    <property type="entry name" value="HAMP domain-like"/>
    <property type="match status" value="1"/>
</dbReference>
<dbReference type="Gene3D" id="6.10.340.10">
    <property type="match status" value="1"/>
</dbReference>
<gene>
    <name evidence="2" type="ORF">IPJ27_10445</name>
</gene>
<evidence type="ECO:0000313" key="2">
    <source>
        <dbReference type="EMBL" id="MBK7675127.1"/>
    </source>
</evidence>
<dbReference type="Proteomes" id="UP000697998">
    <property type="component" value="Unassembled WGS sequence"/>
</dbReference>
<feature type="domain" description="HAMP" evidence="1">
    <location>
        <begin position="3"/>
        <end position="42"/>
    </location>
</feature>
<evidence type="ECO:0000313" key="3">
    <source>
        <dbReference type="Proteomes" id="UP000697998"/>
    </source>
</evidence>
<dbReference type="InterPro" id="IPR003660">
    <property type="entry name" value="HAMP_dom"/>
</dbReference>
<comment type="caution">
    <text evidence="2">The sequence shown here is derived from an EMBL/GenBank/DDBJ whole genome shotgun (WGS) entry which is preliminary data.</text>
</comment>
<protein>
    <submittedName>
        <fullName evidence="2">HAMP domain-containing protein</fullName>
    </submittedName>
</protein>
<dbReference type="GO" id="GO:0016020">
    <property type="term" value="C:membrane"/>
    <property type="evidence" value="ECO:0007669"/>
    <property type="project" value="InterPro"/>
</dbReference>
<sequence>MIARTYADGDLTRRAAVEGKDEVAAVAGAFNRLMESFATIVGKPFSTRSRSGMPREG</sequence>
<proteinExistence type="predicted"/>
<dbReference type="EMBL" id="JADJMH010000008">
    <property type="protein sequence ID" value="MBK7675127.1"/>
    <property type="molecule type" value="Genomic_DNA"/>
</dbReference>
<organism evidence="2 3">
    <name type="scientific">Candidatus Accumulibacter proximus</name>
    <dbReference type="NCBI Taxonomy" id="2954385"/>
    <lineage>
        <taxon>Bacteria</taxon>
        <taxon>Pseudomonadati</taxon>
        <taxon>Pseudomonadota</taxon>
        <taxon>Betaproteobacteria</taxon>
        <taxon>Candidatus Accumulibacter</taxon>
    </lineage>
</organism>